<gene>
    <name evidence="2" type="ORF">GGX14DRAFT_602000</name>
</gene>
<feature type="compositionally biased region" description="Polar residues" evidence="1">
    <location>
        <begin position="1"/>
        <end position="19"/>
    </location>
</feature>
<name>A0AAD6VN40_9AGAR</name>
<feature type="region of interest" description="Disordered" evidence="1">
    <location>
        <begin position="569"/>
        <end position="624"/>
    </location>
</feature>
<keyword evidence="3" id="KW-1185">Reference proteome</keyword>
<protein>
    <submittedName>
        <fullName evidence="2">Uncharacterized protein</fullName>
    </submittedName>
</protein>
<feature type="compositionally biased region" description="Polar residues" evidence="1">
    <location>
        <begin position="258"/>
        <end position="307"/>
    </location>
</feature>
<feature type="region of interest" description="Disordered" evidence="1">
    <location>
        <begin position="93"/>
        <end position="207"/>
    </location>
</feature>
<dbReference type="AlphaFoldDB" id="A0AAD6VN40"/>
<feature type="region of interest" description="Disordered" evidence="1">
    <location>
        <begin position="233"/>
        <end position="341"/>
    </location>
</feature>
<dbReference type="Proteomes" id="UP001219525">
    <property type="component" value="Unassembled WGS sequence"/>
</dbReference>
<feature type="region of interest" description="Disordered" evidence="1">
    <location>
        <begin position="367"/>
        <end position="548"/>
    </location>
</feature>
<organism evidence="2 3">
    <name type="scientific">Mycena pura</name>
    <dbReference type="NCBI Taxonomy" id="153505"/>
    <lineage>
        <taxon>Eukaryota</taxon>
        <taxon>Fungi</taxon>
        <taxon>Dikarya</taxon>
        <taxon>Basidiomycota</taxon>
        <taxon>Agaricomycotina</taxon>
        <taxon>Agaricomycetes</taxon>
        <taxon>Agaricomycetidae</taxon>
        <taxon>Agaricales</taxon>
        <taxon>Marasmiineae</taxon>
        <taxon>Mycenaceae</taxon>
        <taxon>Mycena</taxon>
    </lineage>
</organism>
<evidence type="ECO:0000313" key="2">
    <source>
        <dbReference type="EMBL" id="KAJ7217092.1"/>
    </source>
</evidence>
<proteinExistence type="predicted"/>
<feature type="compositionally biased region" description="Pro residues" evidence="1">
    <location>
        <begin position="443"/>
        <end position="452"/>
    </location>
</feature>
<sequence>MLPQSAPSLERQASFNTTHGAADTQDKHAYCPVCHRRFINVRTRNSHIGIPKCINSARIQGFDIPPDLQSLRGPERHAHLKESWAKRYLDEMDRSQTPAQGPVAARSSGGTFSPAPVAPTNGSFPPASFDGGITSMNSVPPVGSQYNFHPSRPSASQHGMNPHLPRPAHTPAQHWSMNAAAAQSRPFSIPSSGLASTGNANGPHLSQAPFHAARLPAPTALQRSATYTPSQLQFPAANPHQAPVHAARLPPGPAPTALQRSATYTPSQLQFPPANPQTNPAGPSQRTSWIHPQQTAGRPAQLQQSASFGGHGSVHPGQGTRTAPSGPAFSPPQPAQAGSLANVHAVRNSGAVSQAYLQQMYQSLGTPPLAQVTPPQQMGRPQQLNGPAVSPMGSQSPLSAQLNAATATQIGPRFGGPSQSSYLSTPSARGDTTGTLSENVHLPAPPLPPPATQPSAPNQTSRPPQMHPSAFQSPYPPGGAAHFRVEDGSNGGVATQVGRPQSTHPAWPMQASGGTALVRPQKPHSASSTPLMQPQSAPPASELAPSASAQHAAVAANLGLRHYTPAQPGGTLVGVSSQSSAMDVDEEQPQVAGSMDAAVAGDSAPASFETQSQSPPEQRAGGIPLDDDVEDVLAFLDTQFTRVKDTIAALPKEEQEDEKRSLKSMVDNVLLDLCVAPETENEDEATPESGAGLPQTPPDEFPELTFHDFTFLEQCSKDEMMMEYLFGPDEEDKAEQEIPQLPWFAYYEGGAAYLPPCWTQNP</sequence>
<accession>A0AAD6VN40</accession>
<comment type="caution">
    <text evidence="2">The sequence shown here is derived from an EMBL/GenBank/DDBJ whole genome shotgun (WGS) entry which is preliminary data.</text>
</comment>
<feature type="compositionally biased region" description="Polar residues" evidence="1">
    <location>
        <begin position="392"/>
        <end position="409"/>
    </location>
</feature>
<feature type="compositionally biased region" description="Polar residues" evidence="1">
    <location>
        <begin position="417"/>
        <end position="438"/>
    </location>
</feature>
<evidence type="ECO:0000256" key="1">
    <source>
        <dbReference type="SAM" id="MobiDB-lite"/>
    </source>
</evidence>
<evidence type="ECO:0000313" key="3">
    <source>
        <dbReference type="Proteomes" id="UP001219525"/>
    </source>
</evidence>
<reference evidence="2" key="1">
    <citation type="submission" date="2023-03" db="EMBL/GenBank/DDBJ databases">
        <title>Massive genome expansion in bonnet fungi (Mycena s.s.) driven by repeated elements and novel gene families across ecological guilds.</title>
        <authorList>
            <consortium name="Lawrence Berkeley National Laboratory"/>
            <person name="Harder C.B."/>
            <person name="Miyauchi S."/>
            <person name="Viragh M."/>
            <person name="Kuo A."/>
            <person name="Thoen E."/>
            <person name="Andreopoulos B."/>
            <person name="Lu D."/>
            <person name="Skrede I."/>
            <person name="Drula E."/>
            <person name="Henrissat B."/>
            <person name="Morin E."/>
            <person name="Kohler A."/>
            <person name="Barry K."/>
            <person name="LaButti K."/>
            <person name="Morin E."/>
            <person name="Salamov A."/>
            <person name="Lipzen A."/>
            <person name="Mereny Z."/>
            <person name="Hegedus B."/>
            <person name="Baldrian P."/>
            <person name="Stursova M."/>
            <person name="Weitz H."/>
            <person name="Taylor A."/>
            <person name="Grigoriev I.V."/>
            <person name="Nagy L.G."/>
            <person name="Martin F."/>
            <person name="Kauserud H."/>
        </authorList>
    </citation>
    <scope>NUCLEOTIDE SEQUENCE</scope>
    <source>
        <strain evidence="2">9144</strain>
    </source>
</reference>
<feature type="compositionally biased region" description="Low complexity" evidence="1">
    <location>
        <begin position="533"/>
        <end position="548"/>
    </location>
</feature>
<feature type="region of interest" description="Disordered" evidence="1">
    <location>
        <begin position="1"/>
        <end position="22"/>
    </location>
</feature>
<dbReference type="EMBL" id="JARJCW010000014">
    <property type="protein sequence ID" value="KAJ7217092.1"/>
    <property type="molecule type" value="Genomic_DNA"/>
</dbReference>
<feature type="compositionally biased region" description="Polar residues" evidence="1">
    <location>
        <begin position="134"/>
        <end position="159"/>
    </location>
</feature>
<feature type="compositionally biased region" description="Polar residues" evidence="1">
    <location>
        <begin position="373"/>
        <end position="385"/>
    </location>
</feature>
<feature type="compositionally biased region" description="Polar residues" evidence="1">
    <location>
        <begin position="185"/>
        <end position="200"/>
    </location>
</feature>